<evidence type="ECO:0000313" key="8">
    <source>
        <dbReference type="Proteomes" id="UP000320533"/>
    </source>
</evidence>
<evidence type="ECO:0000313" key="2">
    <source>
        <dbReference type="EMBL" id="CUP41182.1"/>
    </source>
</evidence>
<dbReference type="EMBL" id="WCTJ01000001">
    <property type="protein sequence ID" value="KAB4259123.1"/>
    <property type="molecule type" value="Genomic_DNA"/>
</dbReference>
<dbReference type="EMBL" id="CYZF01000012">
    <property type="protein sequence ID" value="CUP41182.1"/>
    <property type="molecule type" value="Genomic_DNA"/>
</dbReference>
<dbReference type="RefSeq" id="WP_005812876.1">
    <property type="nucleotide sequence ID" value="NZ_AP019724.1"/>
</dbReference>
<dbReference type="AlphaFoldDB" id="A0A174MXK4"/>
<dbReference type="GO" id="GO:0003677">
    <property type="term" value="F:DNA binding"/>
    <property type="evidence" value="ECO:0007669"/>
    <property type="project" value="UniProtKB-KW"/>
</dbReference>
<dbReference type="EMBL" id="QSHA01000006">
    <property type="protein sequence ID" value="RHB73358.1"/>
    <property type="molecule type" value="Genomic_DNA"/>
</dbReference>
<dbReference type="Proteomes" id="UP000286114">
    <property type="component" value="Unassembled WGS sequence"/>
</dbReference>
<evidence type="ECO:0000313" key="1">
    <source>
        <dbReference type="EMBL" id="BBK86842.1"/>
    </source>
</evidence>
<dbReference type="GeneID" id="93485188"/>
<evidence type="ECO:0000313" key="4">
    <source>
        <dbReference type="EMBL" id="MDC1899584.1"/>
    </source>
</evidence>
<dbReference type="EMBL" id="JAQNSI010000091">
    <property type="protein sequence ID" value="MDC1899584.1"/>
    <property type="molecule type" value="Genomic_DNA"/>
</dbReference>
<evidence type="ECO:0000313" key="7">
    <source>
        <dbReference type="Proteomes" id="UP000286114"/>
    </source>
</evidence>
<evidence type="ECO:0000313" key="5">
    <source>
        <dbReference type="EMBL" id="RHB73358.1"/>
    </source>
</evidence>
<dbReference type="Proteomes" id="UP000095419">
    <property type="component" value="Unassembled WGS sequence"/>
</dbReference>
<sequence length="188" mass="22154">MAVAKYKIVRKCPVCGEEFFARTLESWYCSPKCSKVAWKRKHDEEKRQLELDKIVSNMPKSKEYISITEAYAMFGASRSTIYRLIYMKKISFIEPEKGIRLVCKGELMNLFPLRQSPLDTKPRKPVTMYRMEPEDCYTIGEISKKFHLDDSTVYAHIRKYSIPTRQIGNYVYAHKESIDKLYKDIKPL</sequence>
<keyword evidence="3" id="KW-0238">DNA-binding</keyword>
<dbReference type="Gene3D" id="1.10.10.60">
    <property type="entry name" value="Homeodomain-like"/>
    <property type="match status" value="1"/>
</dbReference>
<reference evidence="3 9" key="3">
    <citation type="journal article" date="2019" name="Nat. Med.">
        <title>A library of human gut bacterial isolates paired with longitudinal multiomics data enables mechanistic microbiome research.</title>
        <authorList>
            <person name="Poyet M."/>
            <person name="Groussin M."/>
            <person name="Gibbons S.M."/>
            <person name="Avila-Pacheco J."/>
            <person name="Jiang X."/>
            <person name="Kearney S.M."/>
            <person name="Perrotta A.R."/>
            <person name="Berdy B."/>
            <person name="Zhao S."/>
            <person name="Lieberman T.D."/>
            <person name="Swanson P.K."/>
            <person name="Smith M."/>
            <person name="Roesemann S."/>
            <person name="Alexander J.E."/>
            <person name="Rich S.A."/>
            <person name="Livny J."/>
            <person name="Vlamakis H."/>
            <person name="Clish C."/>
            <person name="Bullock K."/>
            <person name="Deik A."/>
            <person name="Scott J."/>
            <person name="Pierce K.A."/>
            <person name="Xavier R.J."/>
            <person name="Alm E.J."/>
        </authorList>
    </citation>
    <scope>NUCLEOTIDE SEQUENCE [LARGE SCALE GENOMIC DNA]</scope>
    <source>
        <strain evidence="3 9">BIOML-A3</strain>
    </source>
</reference>
<reference evidence="4" key="5">
    <citation type="submission" date="2022-10" db="EMBL/GenBank/DDBJ databases">
        <title>Human gut microbiome strain richness.</title>
        <authorList>
            <person name="Chen-Liaw A."/>
        </authorList>
    </citation>
    <scope>NUCLEOTIDE SEQUENCE</scope>
    <source>
        <strain evidence="4">1001713st1_F9_1001713B170221_170320</strain>
    </source>
</reference>
<name>A0A174MXK4_BACUN</name>
<reference evidence="5 7" key="2">
    <citation type="submission" date="2018-08" db="EMBL/GenBank/DDBJ databases">
        <title>A genome reference for cultivated species of the human gut microbiota.</title>
        <authorList>
            <person name="Zou Y."/>
            <person name="Xue W."/>
            <person name="Luo G."/>
        </authorList>
    </citation>
    <scope>NUCLEOTIDE SEQUENCE [LARGE SCALE GENOMIC DNA]</scope>
    <source>
        <strain evidence="5 7">AM39-1</strain>
    </source>
</reference>
<protein>
    <submittedName>
        <fullName evidence="2">DNA binding domain, excisionase family</fullName>
    </submittedName>
    <submittedName>
        <fullName evidence="3">DNA-binding protein</fullName>
    </submittedName>
</protein>
<reference evidence="1 8" key="4">
    <citation type="submission" date="2019-06" db="EMBL/GenBank/DDBJ databases">
        <title>Complete genome sequence of Bacteroides uniformis NBRC 113350.</title>
        <authorList>
            <person name="Miura T."/>
            <person name="Furukawa M."/>
            <person name="Shimamura M."/>
            <person name="Ohyama Y."/>
            <person name="Yamazoe A."/>
            <person name="Kawasaki H."/>
        </authorList>
    </citation>
    <scope>NUCLEOTIDE SEQUENCE [LARGE SCALE GENOMIC DNA]</scope>
    <source>
        <strain evidence="1 8">NBRC 113350</strain>
    </source>
</reference>
<accession>A0A174MXK4</accession>
<reference evidence="2 6" key="1">
    <citation type="submission" date="2015-09" db="EMBL/GenBank/DDBJ databases">
        <authorList>
            <consortium name="Pathogen Informatics"/>
        </authorList>
    </citation>
    <scope>NUCLEOTIDE SEQUENCE [LARGE SCALE GENOMIC DNA]</scope>
    <source>
        <strain evidence="2 6">2789STDY5608791</strain>
    </source>
</reference>
<evidence type="ECO:0000313" key="6">
    <source>
        <dbReference type="Proteomes" id="UP000095419"/>
    </source>
</evidence>
<dbReference type="Proteomes" id="UP000320533">
    <property type="component" value="Chromosome"/>
</dbReference>
<organism evidence="2 6">
    <name type="scientific">Bacteroides uniformis</name>
    <dbReference type="NCBI Taxonomy" id="820"/>
    <lineage>
        <taxon>Bacteria</taxon>
        <taxon>Pseudomonadati</taxon>
        <taxon>Bacteroidota</taxon>
        <taxon>Bacteroidia</taxon>
        <taxon>Bacteroidales</taxon>
        <taxon>Bacteroidaceae</taxon>
        <taxon>Bacteroides</taxon>
    </lineage>
</organism>
<dbReference type="KEGG" id="bun:Bun01g_12120"/>
<gene>
    <name evidence="1" type="ORF">Bun01g_12120</name>
    <name evidence="5" type="ORF">DW873_09170</name>
    <name evidence="2" type="ORF">ERS417307_03605</name>
    <name evidence="3" type="ORF">GAP48_00165</name>
    <name evidence="4" type="ORF">POZ10_03000</name>
</gene>
<evidence type="ECO:0000313" key="9">
    <source>
        <dbReference type="Proteomes" id="UP000487989"/>
    </source>
</evidence>
<evidence type="ECO:0000313" key="3">
    <source>
        <dbReference type="EMBL" id="KAB4259123.1"/>
    </source>
</evidence>
<dbReference type="EMBL" id="AP019724">
    <property type="protein sequence ID" value="BBK86842.1"/>
    <property type="molecule type" value="Genomic_DNA"/>
</dbReference>
<dbReference type="Proteomes" id="UP000487989">
    <property type="component" value="Unassembled WGS sequence"/>
</dbReference>
<proteinExistence type="predicted"/>
<dbReference type="Proteomes" id="UP001222603">
    <property type="component" value="Unassembled WGS sequence"/>
</dbReference>